<proteinExistence type="predicted"/>
<dbReference type="EnsemblPlants" id="Ma06_t07580.1">
    <property type="protein sequence ID" value="Ma06_p07580.1"/>
    <property type="gene ID" value="Ma06_g07580"/>
</dbReference>
<accession>A0A804JDQ2</accession>
<feature type="region of interest" description="Disordered" evidence="1">
    <location>
        <begin position="1"/>
        <end position="34"/>
    </location>
</feature>
<dbReference type="Proteomes" id="UP000012960">
    <property type="component" value="Unplaced"/>
</dbReference>
<sequence>MNDFSPPPPPPPPQPLPYPNASPRLRGSSPASPYLGILHHDRFLGRRRSAGRKWGRDGTEVKLDDFERMVG</sequence>
<protein>
    <submittedName>
        <fullName evidence="2">(wild Malaysian banana) hypothetical protein</fullName>
    </submittedName>
</protein>
<dbReference type="InParanoid" id="A0A804JDQ2"/>
<feature type="compositionally biased region" description="Pro residues" evidence="1">
    <location>
        <begin position="1"/>
        <end position="20"/>
    </location>
</feature>
<name>A0A804JDQ2_MUSAM</name>
<evidence type="ECO:0000313" key="4">
    <source>
        <dbReference type="Proteomes" id="UP000012960"/>
    </source>
</evidence>
<evidence type="ECO:0000313" key="2">
    <source>
        <dbReference type="EMBL" id="CAG1845575.1"/>
    </source>
</evidence>
<keyword evidence="4" id="KW-1185">Reference proteome</keyword>
<dbReference type="AlphaFoldDB" id="A0A804JDQ2"/>
<organism evidence="3 4">
    <name type="scientific">Musa acuminata subsp. malaccensis</name>
    <name type="common">Wild banana</name>
    <name type="synonym">Musa malaccensis</name>
    <dbReference type="NCBI Taxonomy" id="214687"/>
    <lineage>
        <taxon>Eukaryota</taxon>
        <taxon>Viridiplantae</taxon>
        <taxon>Streptophyta</taxon>
        <taxon>Embryophyta</taxon>
        <taxon>Tracheophyta</taxon>
        <taxon>Spermatophyta</taxon>
        <taxon>Magnoliopsida</taxon>
        <taxon>Liliopsida</taxon>
        <taxon>Zingiberales</taxon>
        <taxon>Musaceae</taxon>
        <taxon>Musa</taxon>
    </lineage>
</organism>
<dbReference type="Gramene" id="Ma06_t07580.1">
    <property type="protein sequence ID" value="Ma06_p07580.1"/>
    <property type="gene ID" value="Ma06_g07580"/>
</dbReference>
<reference evidence="2" key="1">
    <citation type="submission" date="2021-03" db="EMBL/GenBank/DDBJ databases">
        <authorList>
            <consortium name="Genoscope - CEA"/>
            <person name="William W."/>
        </authorList>
    </citation>
    <scope>NUCLEOTIDE SEQUENCE</scope>
    <source>
        <strain evidence="2">Doubled-haploid Pahang</strain>
    </source>
</reference>
<reference evidence="3" key="2">
    <citation type="submission" date="2021-05" db="UniProtKB">
        <authorList>
            <consortium name="EnsemblPlants"/>
        </authorList>
    </citation>
    <scope>IDENTIFICATION</scope>
    <source>
        <strain evidence="3">subsp. malaccensis</strain>
    </source>
</reference>
<evidence type="ECO:0000256" key="1">
    <source>
        <dbReference type="SAM" id="MobiDB-lite"/>
    </source>
</evidence>
<gene>
    <name evidence="2" type="ORF">GSMUA_153700.1</name>
</gene>
<evidence type="ECO:0000313" key="3">
    <source>
        <dbReference type="EnsemblPlants" id="Ma06_p07580.1"/>
    </source>
</evidence>
<dbReference type="EMBL" id="HG996471">
    <property type="protein sequence ID" value="CAG1845575.1"/>
    <property type="molecule type" value="Genomic_DNA"/>
</dbReference>